<reference evidence="2" key="1">
    <citation type="journal article" date="2020" name="Stud. Mycol.">
        <title>101 Dothideomycetes genomes: a test case for predicting lifestyles and emergence of pathogens.</title>
        <authorList>
            <person name="Haridas S."/>
            <person name="Albert R."/>
            <person name="Binder M."/>
            <person name="Bloem J."/>
            <person name="Labutti K."/>
            <person name="Salamov A."/>
            <person name="Andreopoulos B."/>
            <person name="Baker S."/>
            <person name="Barry K."/>
            <person name="Bills G."/>
            <person name="Bluhm B."/>
            <person name="Cannon C."/>
            <person name="Castanera R."/>
            <person name="Culley D."/>
            <person name="Daum C."/>
            <person name="Ezra D."/>
            <person name="Gonzalez J."/>
            <person name="Henrissat B."/>
            <person name="Kuo A."/>
            <person name="Liang C."/>
            <person name="Lipzen A."/>
            <person name="Lutzoni F."/>
            <person name="Magnuson J."/>
            <person name="Mondo S."/>
            <person name="Nolan M."/>
            <person name="Ohm R."/>
            <person name="Pangilinan J."/>
            <person name="Park H.-J."/>
            <person name="Ramirez L."/>
            <person name="Alfaro M."/>
            <person name="Sun H."/>
            <person name="Tritt A."/>
            <person name="Yoshinaga Y."/>
            <person name="Zwiers L.-H."/>
            <person name="Turgeon B."/>
            <person name="Goodwin S."/>
            <person name="Spatafora J."/>
            <person name="Crous P."/>
            <person name="Grigoriev I."/>
        </authorList>
    </citation>
    <scope>NUCLEOTIDE SEQUENCE</scope>
    <source>
        <strain evidence="2">CBS 113389</strain>
    </source>
</reference>
<accession>A0A6A6PH69</accession>
<dbReference type="EMBL" id="MU001641">
    <property type="protein sequence ID" value="KAF2479342.1"/>
    <property type="molecule type" value="Genomic_DNA"/>
</dbReference>
<gene>
    <name evidence="2" type="ORF">BDY17DRAFT_36658</name>
</gene>
<organism evidence="2 3">
    <name type="scientific">Neohortaea acidophila</name>
    <dbReference type="NCBI Taxonomy" id="245834"/>
    <lineage>
        <taxon>Eukaryota</taxon>
        <taxon>Fungi</taxon>
        <taxon>Dikarya</taxon>
        <taxon>Ascomycota</taxon>
        <taxon>Pezizomycotina</taxon>
        <taxon>Dothideomycetes</taxon>
        <taxon>Dothideomycetidae</taxon>
        <taxon>Mycosphaerellales</taxon>
        <taxon>Teratosphaeriaceae</taxon>
        <taxon>Neohortaea</taxon>
    </lineage>
</organism>
<dbReference type="Proteomes" id="UP000799767">
    <property type="component" value="Unassembled WGS sequence"/>
</dbReference>
<dbReference type="AlphaFoldDB" id="A0A6A6PH69"/>
<dbReference type="GeneID" id="54479311"/>
<dbReference type="OrthoDB" id="4932428at2759"/>
<keyword evidence="3" id="KW-1185">Reference proteome</keyword>
<protein>
    <submittedName>
        <fullName evidence="2">Uncharacterized protein</fullName>
    </submittedName>
</protein>
<proteinExistence type="predicted"/>
<name>A0A6A6PH69_9PEZI</name>
<evidence type="ECO:0000256" key="1">
    <source>
        <dbReference type="SAM" id="MobiDB-lite"/>
    </source>
</evidence>
<dbReference type="RefSeq" id="XP_033585912.1">
    <property type="nucleotide sequence ID" value="XM_033738309.1"/>
</dbReference>
<feature type="compositionally biased region" description="Low complexity" evidence="1">
    <location>
        <begin position="8"/>
        <end position="27"/>
    </location>
</feature>
<feature type="compositionally biased region" description="Low complexity" evidence="1">
    <location>
        <begin position="69"/>
        <end position="92"/>
    </location>
</feature>
<feature type="region of interest" description="Disordered" evidence="1">
    <location>
        <begin position="1"/>
        <end position="105"/>
    </location>
</feature>
<sequence>MSRVPPTTRSDTSGEASSSSTTSSSPSVPALVPPTAQAPPAPGSWLFSPQALDDARQGYVSPYPPVPPTLAAGGPAGGPPAASSSGPGALSTIPETVPDSLSKDTEQSRAQMLALATALNERRINTIGELRRIERDFPIQITPDFTQSLTFAWRNYVNSNNLLTDLRRLTRNYPFSSECLTEAKKRVGEDPTSTRSWNYCWLVLAKIESDELIPTFAKMLAADPRMWGGRVPEDGVEAVEKLTAAFVEEWTTALEYMLRYWDTDPVRR</sequence>
<evidence type="ECO:0000313" key="2">
    <source>
        <dbReference type="EMBL" id="KAF2479342.1"/>
    </source>
</evidence>
<evidence type="ECO:0000313" key="3">
    <source>
        <dbReference type="Proteomes" id="UP000799767"/>
    </source>
</evidence>